<feature type="transmembrane region" description="Helical" evidence="3">
    <location>
        <begin position="137"/>
        <end position="157"/>
    </location>
</feature>
<keyword evidence="3" id="KW-1133">Transmembrane helix</keyword>
<comment type="similarity">
    <text evidence="1">Belongs to the 'GDXG' lipolytic enzyme family.</text>
</comment>
<accession>D3Q6H5</accession>
<dbReference type="AlphaFoldDB" id="D3Q6H5"/>
<proteinExistence type="inferred from homology"/>
<evidence type="ECO:0000256" key="1">
    <source>
        <dbReference type="ARBA" id="ARBA00010515"/>
    </source>
</evidence>
<dbReference type="OrthoDB" id="128186at2"/>
<dbReference type="HOGENOM" id="CLU_485628_0_0_11"/>
<dbReference type="eggNOG" id="COG0657">
    <property type="taxonomic scope" value="Bacteria"/>
</dbReference>
<feature type="transmembrane region" description="Helical" evidence="3">
    <location>
        <begin position="81"/>
        <end position="103"/>
    </location>
</feature>
<dbReference type="Gene3D" id="3.40.50.1820">
    <property type="entry name" value="alpha/beta hydrolase"/>
    <property type="match status" value="1"/>
</dbReference>
<keyword evidence="3" id="KW-0472">Membrane</keyword>
<feature type="transmembrane region" description="Helical" evidence="3">
    <location>
        <begin position="177"/>
        <end position="200"/>
    </location>
</feature>
<organism evidence="5 6">
    <name type="scientific">Stackebrandtia nassauensis (strain DSM 44728 / CIP 108903 / NRRL B-16338 / NBRC 102104 / LLR-40K-21)</name>
    <dbReference type="NCBI Taxonomy" id="446470"/>
    <lineage>
        <taxon>Bacteria</taxon>
        <taxon>Bacillati</taxon>
        <taxon>Actinomycetota</taxon>
        <taxon>Actinomycetes</taxon>
        <taxon>Glycomycetales</taxon>
        <taxon>Glycomycetaceae</taxon>
        <taxon>Stackebrandtia</taxon>
    </lineage>
</organism>
<dbReference type="KEGG" id="sna:Snas_4574"/>
<evidence type="ECO:0000259" key="4">
    <source>
        <dbReference type="Pfam" id="PF07859"/>
    </source>
</evidence>
<dbReference type="PANTHER" id="PTHR48081">
    <property type="entry name" value="AB HYDROLASE SUPERFAMILY PROTEIN C4A8.06C"/>
    <property type="match status" value="1"/>
</dbReference>
<feature type="transmembrane region" description="Helical" evidence="3">
    <location>
        <begin position="12"/>
        <end position="32"/>
    </location>
</feature>
<dbReference type="InterPro" id="IPR029058">
    <property type="entry name" value="AB_hydrolase_fold"/>
</dbReference>
<dbReference type="EMBL" id="CP001778">
    <property type="protein sequence ID" value="ADD44218.1"/>
    <property type="molecule type" value="Genomic_DNA"/>
</dbReference>
<evidence type="ECO:0000256" key="3">
    <source>
        <dbReference type="SAM" id="Phobius"/>
    </source>
</evidence>
<keyword evidence="2 5" id="KW-0378">Hydrolase</keyword>
<dbReference type="Pfam" id="PF07859">
    <property type="entry name" value="Abhydrolase_3"/>
    <property type="match status" value="1"/>
</dbReference>
<feature type="transmembrane region" description="Helical" evidence="3">
    <location>
        <begin position="109"/>
        <end position="130"/>
    </location>
</feature>
<evidence type="ECO:0000256" key="2">
    <source>
        <dbReference type="ARBA" id="ARBA00022801"/>
    </source>
</evidence>
<evidence type="ECO:0000313" key="5">
    <source>
        <dbReference type="EMBL" id="ADD44218.1"/>
    </source>
</evidence>
<feature type="transmembrane region" description="Helical" evidence="3">
    <location>
        <begin position="52"/>
        <end position="69"/>
    </location>
</feature>
<sequence length="561" mass="58928">MVNIPSLRRHLPWLLALLSTVTGLGLSVSLRFPEVLLDPPSFGASLASARPVAAVASLLGLAASGVVLVRLSRGLPAARLFGVVAGWCLAACGAAGLALLVLWGSGLDAAASVVSTSVFAVFGLAVPLLLAVWTARLVRSVGVGAITGWLAVAGLVATVVRSATWWLNAILPTQDGFYVVSAILTLLALTAAPLWIFWLIRLGFSLRSSSPVAAPGRGFAAVARRCGLGLLTLVFALAHATAAIVSTPIPDTSDVPAVPSAGAAFFHPVMLAAASQFAQPTSYPDLLEQRRDERFTEPRTPAGTTIDKVDAGDVPAEFLCADGATKDRVFLYLHGGGFIMPMSNFHRDFAAELSRQTGSCLLMPHYRLAPKHPFPAAIEDSVAAYRWLLETGVPAAAVTIIGDSCGGTFTLSTALSLQDSGDEMPGALVGLSPATDLTFTGETHRSNAWTDPLIAAEHKKFVQRSYTGDGEADVRDPLLSPLFADTVDLATLPPTLLHAGSEETLLSDSIRMADRMRMAGGDVALEVWPGLPHTVPLVFPEIMEADVTFERIADFSAVHTS</sequence>
<dbReference type="InterPro" id="IPR013094">
    <property type="entry name" value="AB_hydrolase_3"/>
</dbReference>
<feature type="domain" description="Alpha/beta hydrolase fold-3" evidence="4">
    <location>
        <begin position="331"/>
        <end position="535"/>
    </location>
</feature>
<dbReference type="RefSeq" id="WP_013019789.1">
    <property type="nucleotide sequence ID" value="NC_013947.1"/>
</dbReference>
<feature type="transmembrane region" description="Helical" evidence="3">
    <location>
        <begin position="226"/>
        <end position="245"/>
    </location>
</feature>
<dbReference type="PANTHER" id="PTHR48081:SF30">
    <property type="entry name" value="ACETYL-HYDROLASE LIPR-RELATED"/>
    <property type="match status" value="1"/>
</dbReference>
<dbReference type="STRING" id="446470.Snas_4574"/>
<keyword evidence="3" id="KW-0812">Transmembrane</keyword>
<gene>
    <name evidence="5" type="ordered locus">Snas_4574</name>
</gene>
<reference evidence="5 6" key="1">
    <citation type="journal article" date="2009" name="Stand. Genomic Sci.">
        <title>Complete genome sequence of Stackebrandtia nassauensis type strain (LLR-40K-21).</title>
        <authorList>
            <person name="Munk C."/>
            <person name="Lapidus A."/>
            <person name="Copeland A."/>
            <person name="Jando M."/>
            <person name="Mayilraj S."/>
            <person name="Glavina Del Rio T."/>
            <person name="Nolan M."/>
            <person name="Chen F."/>
            <person name="Lucas S."/>
            <person name="Tice H."/>
            <person name="Cheng J.F."/>
            <person name="Han C."/>
            <person name="Detter J.C."/>
            <person name="Bruce D."/>
            <person name="Goodwin L."/>
            <person name="Chain P."/>
            <person name="Pitluck S."/>
            <person name="Goker M."/>
            <person name="Ovchinikova G."/>
            <person name="Pati A."/>
            <person name="Ivanova N."/>
            <person name="Mavromatis K."/>
            <person name="Chen A."/>
            <person name="Palaniappan K."/>
            <person name="Land M."/>
            <person name="Hauser L."/>
            <person name="Chang Y.J."/>
            <person name="Jeffries C.D."/>
            <person name="Bristow J."/>
            <person name="Eisen J.A."/>
            <person name="Markowitz V."/>
            <person name="Hugenholtz P."/>
            <person name="Kyrpides N.C."/>
            <person name="Klenk H.P."/>
        </authorList>
    </citation>
    <scope>NUCLEOTIDE SEQUENCE [LARGE SCALE GENOMIC DNA]</scope>
    <source>
        <strain evidence="6">DSM 44728 / CIP 108903 / NRRL B-16338 / NBRC 102104 / LLR-40K-21</strain>
    </source>
</reference>
<dbReference type="GO" id="GO:0004806">
    <property type="term" value="F:triacylglycerol lipase activity"/>
    <property type="evidence" value="ECO:0007669"/>
    <property type="project" value="TreeGrafter"/>
</dbReference>
<evidence type="ECO:0000313" key="6">
    <source>
        <dbReference type="Proteomes" id="UP000000844"/>
    </source>
</evidence>
<dbReference type="InterPro" id="IPR050300">
    <property type="entry name" value="GDXG_lipolytic_enzyme"/>
</dbReference>
<dbReference type="SUPFAM" id="SSF53474">
    <property type="entry name" value="alpha/beta-Hydrolases"/>
    <property type="match status" value="1"/>
</dbReference>
<protein>
    <submittedName>
        <fullName evidence="5">Alpha/beta hydrolase fold-3 domain protein</fullName>
    </submittedName>
</protein>
<name>D3Q6H5_STANL</name>
<keyword evidence="6" id="KW-1185">Reference proteome</keyword>
<dbReference type="Proteomes" id="UP000000844">
    <property type="component" value="Chromosome"/>
</dbReference>